<gene>
    <name evidence="2" type="ORF">P5S46_22365</name>
</gene>
<reference evidence="2" key="1">
    <citation type="submission" date="2023-03" db="EMBL/GenBank/DDBJ databases">
        <title>Aeromonas caviae strain AC1520.</title>
        <authorList>
            <person name="Xie T."/>
            <person name="Zhang Q."/>
            <person name="Deng J."/>
            <person name="Li X."/>
        </authorList>
    </citation>
    <scope>NUCLEOTIDE SEQUENCE</scope>
    <source>
        <strain evidence="2">AC1520</strain>
        <plasmid evidence="2">pAC1520</plasmid>
    </source>
</reference>
<feature type="domain" description="Toprim" evidence="1">
    <location>
        <begin position="145"/>
        <end position="226"/>
    </location>
</feature>
<dbReference type="InterPro" id="IPR037068">
    <property type="entry name" value="DNA_primase_core_N_sf"/>
</dbReference>
<dbReference type="Pfam" id="PF13155">
    <property type="entry name" value="Toprim_2"/>
    <property type="match status" value="1"/>
</dbReference>
<evidence type="ECO:0000313" key="2">
    <source>
        <dbReference type="EMBL" id="WFG00242.1"/>
    </source>
</evidence>
<protein>
    <submittedName>
        <fullName evidence="2">Toprim domain-containing protein</fullName>
    </submittedName>
</protein>
<dbReference type="Gene3D" id="3.40.1360.10">
    <property type="match status" value="1"/>
</dbReference>
<dbReference type="EMBL" id="CP120943">
    <property type="protein sequence ID" value="WFG00242.1"/>
    <property type="molecule type" value="Genomic_DNA"/>
</dbReference>
<accession>A0AAJ5ZD57</accession>
<dbReference type="Proteomes" id="UP001218423">
    <property type="component" value="Plasmid pAC1520"/>
</dbReference>
<dbReference type="PANTHER" id="PTHR30313">
    <property type="entry name" value="DNA PRIMASE"/>
    <property type="match status" value="1"/>
</dbReference>
<dbReference type="GO" id="GO:0006269">
    <property type="term" value="P:DNA replication, synthesis of primer"/>
    <property type="evidence" value="ECO:0007669"/>
    <property type="project" value="TreeGrafter"/>
</dbReference>
<proteinExistence type="predicted"/>
<evidence type="ECO:0000313" key="3">
    <source>
        <dbReference type="Proteomes" id="UP001218423"/>
    </source>
</evidence>
<dbReference type="InterPro" id="IPR006171">
    <property type="entry name" value="TOPRIM_dom"/>
</dbReference>
<dbReference type="SUPFAM" id="SSF56731">
    <property type="entry name" value="DNA primase core"/>
    <property type="match status" value="1"/>
</dbReference>
<name>A0AAJ5ZD57_AERCA</name>
<geneLocation type="plasmid" evidence="2 3">
    <name>pAC1520</name>
</geneLocation>
<dbReference type="RefSeq" id="WP_128343691.1">
    <property type="nucleotide sequence ID" value="NZ_CAWOMG010000181.1"/>
</dbReference>
<dbReference type="PANTHER" id="PTHR30313:SF2">
    <property type="entry name" value="DNA PRIMASE"/>
    <property type="match status" value="1"/>
</dbReference>
<sequence>MIDDLLKMNSLAYSIYASHASEVSEYLSGRGISPSYFRNGSQVNLGYAPKDNALLKAISRKGDPDLLKAAIDLGLLKRSEGGRLYDFFRNRLMIPIVSDQGVIGFGGRVLDADSPNSKYINSQESELFDKGNTLFRADGDAGGAEWTLVVEGYMDVIKLAQHGFSADAGMGTALSQNQIMSALDRGKPVVLLFDGDAAGLKAAQKAAITALSVIAPEKHVLVCLLDDGYDPDDFVREFGADALRTHVGLNAIGVVDFLAQSKSDDLDDSIRHFVELLGVIQVANNPYAANAVAHAIASKYPEEMIDAFLIDCPQQVATPRCK</sequence>
<keyword evidence="2" id="KW-0614">Plasmid</keyword>
<dbReference type="AlphaFoldDB" id="A0AAJ5ZD57"/>
<organism evidence="2 3">
    <name type="scientific">Aeromonas caviae</name>
    <name type="common">Aeromonas punctata</name>
    <dbReference type="NCBI Taxonomy" id="648"/>
    <lineage>
        <taxon>Bacteria</taxon>
        <taxon>Pseudomonadati</taxon>
        <taxon>Pseudomonadota</taxon>
        <taxon>Gammaproteobacteria</taxon>
        <taxon>Aeromonadales</taxon>
        <taxon>Aeromonadaceae</taxon>
        <taxon>Aeromonas</taxon>
    </lineage>
</organism>
<dbReference type="InterPro" id="IPR034151">
    <property type="entry name" value="TOPRIM_DnaG_bac"/>
</dbReference>
<dbReference type="SMART" id="SM00493">
    <property type="entry name" value="TOPRIM"/>
    <property type="match status" value="1"/>
</dbReference>
<dbReference type="InterPro" id="IPR013264">
    <property type="entry name" value="DNAG_N"/>
</dbReference>
<dbReference type="Pfam" id="PF08275">
    <property type="entry name" value="DNAG_N"/>
    <property type="match status" value="1"/>
</dbReference>
<dbReference type="InterPro" id="IPR050219">
    <property type="entry name" value="DnaG_primase"/>
</dbReference>
<dbReference type="PROSITE" id="PS50880">
    <property type="entry name" value="TOPRIM"/>
    <property type="match status" value="1"/>
</dbReference>
<evidence type="ECO:0000259" key="1">
    <source>
        <dbReference type="PROSITE" id="PS50880"/>
    </source>
</evidence>
<dbReference type="Gene3D" id="3.90.980.10">
    <property type="entry name" value="DNA primase, catalytic core, N-terminal domain"/>
    <property type="match status" value="1"/>
</dbReference>
<dbReference type="CDD" id="cd03364">
    <property type="entry name" value="TOPRIM_DnaG_primases"/>
    <property type="match status" value="1"/>
</dbReference>
<dbReference type="GO" id="GO:0005737">
    <property type="term" value="C:cytoplasm"/>
    <property type="evidence" value="ECO:0007669"/>
    <property type="project" value="TreeGrafter"/>
</dbReference>